<evidence type="ECO:0000313" key="3">
    <source>
        <dbReference type="EMBL" id="AXA67869.1"/>
    </source>
</evidence>
<dbReference type="AlphaFoldDB" id="A0A2Z5ACS0"/>
<keyword evidence="2" id="KW-0732">Signal</keyword>
<dbReference type="EMBL" id="CP022198">
    <property type="protein sequence ID" value="AXA67869.1"/>
    <property type="molecule type" value="Genomic_DNA"/>
</dbReference>
<name>A0A2Z5ACS0_9PSED</name>
<evidence type="ECO:0000256" key="1">
    <source>
        <dbReference type="SAM" id="MobiDB-lite"/>
    </source>
</evidence>
<organism evidence="3 4">
    <name type="scientific">Pseudomonas oryzihabitans</name>
    <dbReference type="NCBI Taxonomy" id="47885"/>
    <lineage>
        <taxon>Bacteria</taxon>
        <taxon>Pseudomonadati</taxon>
        <taxon>Pseudomonadota</taxon>
        <taxon>Gammaproteobacteria</taxon>
        <taxon>Pseudomonadales</taxon>
        <taxon>Pseudomonadaceae</taxon>
        <taxon>Pseudomonas</taxon>
    </lineage>
</organism>
<evidence type="ECO:0000313" key="4">
    <source>
        <dbReference type="Proteomes" id="UP000250579"/>
    </source>
</evidence>
<dbReference type="Proteomes" id="UP000250579">
    <property type="component" value="Chromosome"/>
</dbReference>
<gene>
    <name evidence="3" type="ORF">CE139_19385</name>
</gene>
<dbReference type="Pfam" id="PF09686">
    <property type="entry name" value="Plasmid_RAQPRD"/>
    <property type="match status" value="1"/>
</dbReference>
<feature type="signal peptide" evidence="2">
    <location>
        <begin position="1"/>
        <end position="33"/>
    </location>
</feature>
<feature type="chain" id="PRO_5016274571" evidence="2">
    <location>
        <begin position="34"/>
        <end position="117"/>
    </location>
</feature>
<feature type="region of interest" description="Disordered" evidence="1">
    <location>
        <begin position="93"/>
        <end position="117"/>
    </location>
</feature>
<sequence length="117" mass="12687">MKLSSYPRTTNHRFALAGSLAIALGILTSQAQAAGTASEQANVDVMIRQLNAVEAVARRSAELPSDGSTRYRLDYNRLAADIARIRQGLQDYLAPSRAQPRDAAELSGQYQREGAQP</sequence>
<accession>A0A2Z5ACS0</accession>
<protein>
    <submittedName>
        <fullName evidence="3">Type III effector Hop protein</fullName>
    </submittedName>
</protein>
<proteinExistence type="predicted"/>
<dbReference type="InterPro" id="IPR019110">
    <property type="entry name" value="Uncharacterised_RAQPRD"/>
</dbReference>
<dbReference type="NCBIfam" id="TIGR01690">
    <property type="entry name" value="ICE_RAQPRD"/>
    <property type="match status" value="1"/>
</dbReference>
<evidence type="ECO:0000256" key="2">
    <source>
        <dbReference type="SAM" id="SignalP"/>
    </source>
</evidence>
<reference evidence="3 4" key="1">
    <citation type="submission" date="2017-06" db="EMBL/GenBank/DDBJ databases">
        <title>Evolution towards high GC content and high-temperature stress adaptation in endophytic Pseudomonas oryzihabitans impacted its plant-growth promoting traits.</title>
        <authorList>
            <person name="Nascimento F.X."/>
        </authorList>
    </citation>
    <scope>NUCLEOTIDE SEQUENCE [LARGE SCALE GENOMIC DNA]</scope>
    <source>
        <strain evidence="3 4">MS8</strain>
    </source>
</reference>